<dbReference type="AlphaFoldDB" id="A0A1X7R564"/>
<organism evidence="2 3">
    <name type="scientific">Maudiozyma saulgeensis</name>
    <dbReference type="NCBI Taxonomy" id="1789683"/>
    <lineage>
        <taxon>Eukaryota</taxon>
        <taxon>Fungi</taxon>
        <taxon>Dikarya</taxon>
        <taxon>Ascomycota</taxon>
        <taxon>Saccharomycotina</taxon>
        <taxon>Saccharomycetes</taxon>
        <taxon>Saccharomycetales</taxon>
        <taxon>Saccharomycetaceae</taxon>
        <taxon>Maudiozyma</taxon>
    </lineage>
</organism>
<keyword evidence="3" id="KW-1185">Reference proteome</keyword>
<dbReference type="Proteomes" id="UP000196158">
    <property type="component" value="Unassembled WGS sequence"/>
</dbReference>
<gene>
    <name evidence="2" type="ORF">KASA_0N03421G</name>
</gene>
<keyword evidence="1" id="KW-0472">Membrane</keyword>
<protein>
    <submittedName>
        <fullName evidence="2">Uncharacterized protein</fullName>
    </submittedName>
</protein>
<evidence type="ECO:0000256" key="1">
    <source>
        <dbReference type="SAM" id="Phobius"/>
    </source>
</evidence>
<name>A0A1X7R564_9SACH</name>
<evidence type="ECO:0000313" key="2">
    <source>
        <dbReference type="EMBL" id="SMN20376.1"/>
    </source>
</evidence>
<keyword evidence="1" id="KW-1133">Transmembrane helix</keyword>
<proteinExistence type="predicted"/>
<evidence type="ECO:0000313" key="3">
    <source>
        <dbReference type="Proteomes" id="UP000196158"/>
    </source>
</evidence>
<accession>A0A1X7R564</accession>
<feature type="transmembrane region" description="Helical" evidence="1">
    <location>
        <begin position="116"/>
        <end position="132"/>
    </location>
</feature>
<dbReference type="EMBL" id="FXLY01000005">
    <property type="protein sequence ID" value="SMN20376.1"/>
    <property type="molecule type" value="Genomic_DNA"/>
</dbReference>
<reference evidence="2 3" key="1">
    <citation type="submission" date="2017-04" db="EMBL/GenBank/DDBJ databases">
        <authorList>
            <person name="Afonso C.L."/>
            <person name="Miller P.J."/>
            <person name="Scott M.A."/>
            <person name="Spackman E."/>
            <person name="Goraichik I."/>
            <person name="Dimitrov K.M."/>
            <person name="Suarez D.L."/>
            <person name="Swayne D.E."/>
        </authorList>
    </citation>
    <scope>NUCLEOTIDE SEQUENCE [LARGE SCALE GENOMIC DNA]</scope>
</reference>
<keyword evidence="1" id="KW-0812">Transmembrane</keyword>
<sequence>MEKYYLFFRVRLVLPKFSCDKRKESIVPSSVLCETNCLTRTENYEKTNISFPWTSSPPRHRRCCSYSLYTPITGLTHRLLRTRRIRIRNDKNLFYLLSLKKFCDVIYIIIPIYSLYIIHTTSIVLLLAFHLHNERSHYCSFKLNALVQFLFLLNES</sequence>